<dbReference type="SUPFAM" id="SSF56596">
    <property type="entry name" value="Replication terminator protein (Tus)"/>
    <property type="match status" value="1"/>
</dbReference>
<gene>
    <name evidence="2" type="ORF">ABS311_18015</name>
</gene>
<reference evidence="2 3" key="1">
    <citation type="submission" date="2024-06" db="EMBL/GenBank/DDBJ databases">
        <authorList>
            <person name="Chen R.Y."/>
        </authorList>
    </citation>
    <scope>NUCLEOTIDE SEQUENCE [LARGE SCALE GENOMIC DNA]</scope>
    <source>
        <strain evidence="2 3">D2</strain>
    </source>
</reference>
<accession>A0ABV1RM33</accession>
<sequence>MQNKIKLIEKYKELTESILDFNEIMKPSYAQVYQLGALDLQTKSPEILKEGEAELAKEAYQHFKLDAGDTVKHVIRYPGILAIDDQNHFNQIKIESAKINLLKKDLKLFLKKNGKPAYFINQLGEQIYAANDLLFKTLPMVNQLMTTRQIDCLEEPVKNYSFSWNIDFIHQKVENFEDYKIKILKKFYEPPADIHHTEWQRELENFLKKIDEYRQKNIELRIIRPKPIEPVIYISYFSQKPITLKPKLPIIIYVPENVKLQQKQLKPAPHHPDTMTHGRKYRYEKLSKHFYLYACHKI</sequence>
<protein>
    <recommendedName>
        <fullName evidence="4">DNA replication terminus site-binding protein</fullName>
    </recommendedName>
</protein>
<evidence type="ECO:0000313" key="2">
    <source>
        <dbReference type="EMBL" id="MER2493775.1"/>
    </source>
</evidence>
<keyword evidence="3" id="KW-1185">Reference proteome</keyword>
<feature type="coiled-coil region" evidence="1">
    <location>
        <begin position="196"/>
        <end position="223"/>
    </location>
</feature>
<dbReference type="Proteomes" id="UP001467690">
    <property type="component" value="Unassembled WGS sequence"/>
</dbReference>
<evidence type="ECO:0000256" key="1">
    <source>
        <dbReference type="SAM" id="Coils"/>
    </source>
</evidence>
<organism evidence="2 3">
    <name type="scientific">Catenovulum sediminis</name>
    <dbReference type="NCBI Taxonomy" id="1740262"/>
    <lineage>
        <taxon>Bacteria</taxon>
        <taxon>Pseudomonadati</taxon>
        <taxon>Pseudomonadota</taxon>
        <taxon>Gammaproteobacteria</taxon>
        <taxon>Alteromonadales</taxon>
        <taxon>Alteromonadaceae</taxon>
        <taxon>Catenovulum</taxon>
    </lineage>
</organism>
<name>A0ABV1RM33_9ALTE</name>
<dbReference type="InterPro" id="IPR036381">
    <property type="entry name" value="Tus_dom1"/>
</dbReference>
<dbReference type="EMBL" id="JBELOE010000266">
    <property type="protein sequence ID" value="MER2493775.1"/>
    <property type="molecule type" value="Genomic_DNA"/>
</dbReference>
<dbReference type="Gene3D" id="3.50.14.10">
    <property type="entry name" value="Replication terminator Tus, domain 1 superfamily/Replication terminator Tus"/>
    <property type="match status" value="1"/>
</dbReference>
<comment type="caution">
    <text evidence="2">The sequence shown here is derived from an EMBL/GenBank/DDBJ whole genome shotgun (WGS) entry which is preliminary data.</text>
</comment>
<evidence type="ECO:0000313" key="3">
    <source>
        <dbReference type="Proteomes" id="UP001467690"/>
    </source>
</evidence>
<evidence type="ECO:0008006" key="4">
    <source>
        <dbReference type="Google" id="ProtNLM"/>
    </source>
</evidence>
<dbReference type="RefSeq" id="WP_350402823.1">
    <property type="nucleotide sequence ID" value="NZ_JBELOE010000266.1"/>
</dbReference>
<keyword evidence="1" id="KW-0175">Coiled coil</keyword>
<proteinExistence type="predicted"/>
<dbReference type="InterPro" id="IPR036384">
    <property type="entry name" value="Tus_sf"/>
</dbReference>